<dbReference type="RefSeq" id="WP_099385940.1">
    <property type="nucleotide sequence ID" value="NZ_JANSWH010000013.1"/>
</dbReference>
<dbReference type="EMBL" id="PDYG01000025">
    <property type="protein sequence ID" value="PHU37876.1"/>
    <property type="molecule type" value="Genomic_DNA"/>
</dbReference>
<dbReference type="InterPro" id="IPR036641">
    <property type="entry name" value="HPT_dom_sf"/>
</dbReference>
<accession>A0A2G3E3L6</accession>
<dbReference type="Gene3D" id="1.20.120.160">
    <property type="entry name" value="HPT domain"/>
    <property type="match status" value="1"/>
</dbReference>
<proteinExistence type="predicted"/>
<reference evidence="1 2" key="2">
    <citation type="submission" date="2017-10" db="EMBL/GenBank/DDBJ databases">
        <authorList>
            <person name="Banno H."/>
            <person name="Chua N.-H."/>
        </authorList>
    </citation>
    <scope>NUCLEOTIDE SEQUENCE [LARGE SCALE GENOMIC DNA]</scope>
    <source>
        <strain evidence="1 2">JK623</strain>
    </source>
</reference>
<organism evidence="1 2">
    <name type="scientific">Agathobacter ruminis</name>
    <dbReference type="NCBI Taxonomy" id="1712665"/>
    <lineage>
        <taxon>Bacteria</taxon>
        <taxon>Bacillati</taxon>
        <taxon>Bacillota</taxon>
        <taxon>Clostridia</taxon>
        <taxon>Lachnospirales</taxon>
        <taxon>Lachnospiraceae</taxon>
        <taxon>Agathobacter</taxon>
    </lineage>
</organism>
<dbReference type="Proteomes" id="UP000224563">
    <property type="component" value="Unassembled WGS sequence"/>
</dbReference>
<evidence type="ECO:0008006" key="3">
    <source>
        <dbReference type="Google" id="ProtNLM"/>
    </source>
</evidence>
<protein>
    <recommendedName>
        <fullName evidence="3">HPt domain-containing protein</fullName>
    </recommendedName>
</protein>
<sequence length="193" mass="21350">MNINIPGIDAEKAIKNSGSEQLLQSLLGDVCNLIDEKSALAETYLREQDIANYTILVHALKTTCRMIGATDLGESFFTLEKLGKEQQIAQIEQLSPSVFASLRSLKPYLEPFAAKSDTGSAAFDRQSVSELLHQLLEAIDDFDLGEAEETVGKLRSFTYEPALADRMESLDRLVANLDYEEAKALCEQILDCL</sequence>
<keyword evidence="2" id="KW-1185">Reference proteome</keyword>
<reference evidence="1 2" key="1">
    <citation type="submission" date="2017-10" db="EMBL/GenBank/DDBJ databases">
        <title>Resolving the taxonomy of Roseburia spp., Eubacterium rectale and Agathobacter spp. through phylogenomic analysis.</title>
        <authorList>
            <person name="Sheridan P.O."/>
            <person name="Walker A.W."/>
            <person name="Duncan S.H."/>
            <person name="Scott K.P."/>
            <person name="Toole P.W.O."/>
            <person name="Luis P."/>
            <person name="Flint H.J."/>
        </authorList>
    </citation>
    <scope>NUCLEOTIDE SEQUENCE [LARGE SCALE GENOMIC DNA]</scope>
    <source>
        <strain evidence="1 2">JK623</strain>
    </source>
</reference>
<gene>
    <name evidence="1" type="ORF">CSX02_05580</name>
</gene>
<evidence type="ECO:0000313" key="1">
    <source>
        <dbReference type="EMBL" id="PHU37876.1"/>
    </source>
</evidence>
<evidence type="ECO:0000313" key="2">
    <source>
        <dbReference type="Proteomes" id="UP000224563"/>
    </source>
</evidence>
<dbReference type="GO" id="GO:0000160">
    <property type="term" value="P:phosphorelay signal transduction system"/>
    <property type="evidence" value="ECO:0007669"/>
    <property type="project" value="InterPro"/>
</dbReference>
<dbReference type="AlphaFoldDB" id="A0A2G3E3L6"/>
<dbReference type="SUPFAM" id="SSF47226">
    <property type="entry name" value="Histidine-containing phosphotransfer domain, HPT domain"/>
    <property type="match status" value="1"/>
</dbReference>
<comment type="caution">
    <text evidence="1">The sequence shown here is derived from an EMBL/GenBank/DDBJ whole genome shotgun (WGS) entry which is preliminary data.</text>
</comment>
<name>A0A2G3E3L6_9FIRM</name>